<proteinExistence type="predicted"/>
<reference evidence="2" key="1">
    <citation type="journal article" date="2020" name="mSystems">
        <title>Genome- and Community-Level Interaction Insights into Carbon Utilization and Element Cycling Functions of Hydrothermarchaeota in Hydrothermal Sediment.</title>
        <authorList>
            <person name="Zhou Z."/>
            <person name="Liu Y."/>
            <person name="Xu W."/>
            <person name="Pan J."/>
            <person name="Luo Z.H."/>
            <person name="Li M."/>
        </authorList>
    </citation>
    <scope>NUCLEOTIDE SEQUENCE [LARGE SCALE GENOMIC DNA]</scope>
    <source>
        <strain evidence="2">SpSt-289</strain>
    </source>
</reference>
<gene>
    <name evidence="2" type="ORF">ENQ20_05180</name>
</gene>
<feature type="domain" description="SH3b" evidence="1">
    <location>
        <begin position="111"/>
        <end position="169"/>
    </location>
</feature>
<accession>A0A7C1JX98</accession>
<dbReference type="AlphaFoldDB" id="A0A7C1JX98"/>
<dbReference type="EMBL" id="DSMG01000057">
    <property type="protein sequence ID" value="HDX30870.1"/>
    <property type="molecule type" value="Genomic_DNA"/>
</dbReference>
<dbReference type="SMART" id="SM00287">
    <property type="entry name" value="SH3b"/>
    <property type="match status" value="2"/>
</dbReference>
<protein>
    <submittedName>
        <fullName evidence="2">SH3 domain-containing protein</fullName>
    </submittedName>
</protein>
<evidence type="ECO:0000259" key="1">
    <source>
        <dbReference type="SMART" id="SM00287"/>
    </source>
</evidence>
<evidence type="ECO:0000313" key="2">
    <source>
        <dbReference type="EMBL" id="HDX30870.1"/>
    </source>
</evidence>
<feature type="domain" description="SH3b" evidence="1">
    <location>
        <begin position="210"/>
        <end position="266"/>
    </location>
</feature>
<comment type="caution">
    <text evidence="2">The sequence shown here is derived from an EMBL/GenBank/DDBJ whole genome shotgun (WGS) entry which is preliminary data.</text>
</comment>
<sequence length="433" mass="47879">MRRFLIAIGAVFAICIILIGGVFTISGFSSEPGIDIPQSTASSFAPTNIVSDEHSFPHDLDVSEMSESINMKADSDTLLYQKSFQFAGNVSNIAQPTESASLMVSEAAAAPFVVVIRDVFLYTGPGLDYEQTGSLKAGNAVRVRACNPGCTWYQLDSGTWIPGEGLSAPPLDLPIFDIEAIPTASAPVVFVWPTVTPTPLPTPTPEWSGPRAKEYAILRRGPGTIYDRVGVAVPGAPLRVTAQNQAGDWYQLENGAWVAAFLLDRKPGELPIAANIPPRPAGARDLAVTFSSPWYACHQSSTLFATPFGEEILQWVYRSFRVTMTIRNLNTAPLLPIYKPTRWILTDGSSEFVETVSWVEPGLRYPAERQRILYYDDSSLPETWYLLTLRRDQWVRAVEFEWNGEVYRTEFSLEEARAHQNYKDCGAPRDAEN</sequence>
<organism evidence="2">
    <name type="scientific">Caldilinea aerophila</name>
    <dbReference type="NCBI Taxonomy" id="133453"/>
    <lineage>
        <taxon>Bacteria</taxon>
        <taxon>Bacillati</taxon>
        <taxon>Chloroflexota</taxon>
        <taxon>Caldilineae</taxon>
        <taxon>Caldilineales</taxon>
        <taxon>Caldilineaceae</taxon>
        <taxon>Caldilinea</taxon>
    </lineage>
</organism>
<name>A0A7C1JX98_9CHLR</name>
<dbReference type="InterPro" id="IPR003646">
    <property type="entry name" value="SH3-like_bac-type"/>
</dbReference>